<evidence type="ECO:0000256" key="2">
    <source>
        <dbReference type="ARBA" id="ARBA00022692"/>
    </source>
</evidence>
<feature type="compositionally biased region" description="Pro residues" evidence="5">
    <location>
        <begin position="92"/>
        <end position="101"/>
    </location>
</feature>
<evidence type="ECO:0000256" key="6">
    <source>
        <dbReference type="SAM" id="Phobius"/>
    </source>
</evidence>
<gene>
    <name evidence="7" type="ORF">CGK74_02645</name>
</gene>
<dbReference type="Proteomes" id="UP000215181">
    <property type="component" value="Unassembled WGS sequence"/>
</dbReference>
<comment type="subcellular location">
    <subcellularLocation>
        <location evidence="1">Membrane</location>
        <topology evidence="1">Single-pass membrane protein</topology>
    </subcellularLocation>
</comment>
<dbReference type="AlphaFoldDB" id="A0A235F1E6"/>
<dbReference type="SUPFAM" id="SSF74653">
    <property type="entry name" value="TolA/TonB C-terminal domain"/>
    <property type="match status" value="1"/>
</dbReference>
<dbReference type="OrthoDB" id="5298892at2"/>
<evidence type="ECO:0000256" key="5">
    <source>
        <dbReference type="SAM" id="MobiDB-lite"/>
    </source>
</evidence>
<name>A0A235F1E6_9RHOO</name>
<dbReference type="Gene3D" id="3.30.1150.10">
    <property type="match status" value="1"/>
</dbReference>
<evidence type="ECO:0000256" key="3">
    <source>
        <dbReference type="ARBA" id="ARBA00022989"/>
    </source>
</evidence>
<dbReference type="RefSeq" id="WP_094266966.1">
    <property type="nucleotide sequence ID" value="NZ_NOIH01000003.1"/>
</dbReference>
<evidence type="ECO:0000256" key="1">
    <source>
        <dbReference type="ARBA" id="ARBA00004167"/>
    </source>
</evidence>
<protein>
    <submittedName>
        <fullName evidence="7">Energy transducer TonB</fullName>
    </submittedName>
</protein>
<keyword evidence="8" id="KW-1185">Reference proteome</keyword>
<comment type="caution">
    <text evidence="7">The sequence shown here is derived from an EMBL/GenBank/DDBJ whole genome shotgun (WGS) entry which is preliminary data.</text>
</comment>
<dbReference type="GO" id="GO:0016020">
    <property type="term" value="C:membrane"/>
    <property type="evidence" value="ECO:0007669"/>
    <property type="project" value="UniProtKB-SubCell"/>
</dbReference>
<dbReference type="PANTHER" id="PTHR48148:SF3">
    <property type="entry name" value="KERATINOCYTE PROLINE-RICH PROTEIN"/>
    <property type="match status" value="1"/>
</dbReference>
<evidence type="ECO:0000256" key="4">
    <source>
        <dbReference type="ARBA" id="ARBA00023136"/>
    </source>
</evidence>
<evidence type="ECO:0000313" key="8">
    <source>
        <dbReference type="Proteomes" id="UP000215181"/>
    </source>
</evidence>
<dbReference type="PANTHER" id="PTHR48148">
    <property type="entry name" value="KERATINOCYTE PROLINE-RICH PROTEIN"/>
    <property type="match status" value="1"/>
</dbReference>
<keyword evidence="4 6" id="KW-0472">Membrane</keyword>
<dbReference type="NCBIfam" id="TIGR01352">
    <property type="entry name" value="tonB_Cterm"/>
    <property type="match status" value="1"/>
</dbReference>
<accession>A0A235F1E6</accession>
<evidence type="ECO:0000313" key="7">
    <source>
        <dbReference type="EMBL" id="OYD55119.1"/>
    </source>
</evidence>
<reference evidence="7 8" key="1">
    <citation type="submission" date="2017-07" db="EMBL/GenBank/DDBJ databases">
        <title>Thauera sp. KNDSS-Mac4 genome sequence and assembly.</title>
        <authorList>
            <person name="Mayilraj S."/>
        </authorList>
    </citation>
    <scope>NUCLEOTIDE SEQUENCE [LARGE SCALE GENOMIC DNA]</scope>
    <source>
        <strain evidence="7 8">KNDSS-Mac4</strain>
    </source>
</reference>
<proteinExistence type="predicted"/>
<dbReference type="EMBL" id="NOIH01000003">
    <property type="protein sequence ID" value="OYD55119.1"/>
    <property type="molecule type" value="Genomic_DNA"/>
</dbReference>
<dbReference type="PRINTS" id="PR01217">
    <property type="entry name" value="PRICHEXTENSN"/>
</dbReference>
<feature type="compositionally biased region" description="Basic and acidic residues" evidence="5">
    <location>
        <begin position="108"/>
        <end position="169"/>
    </location>
</feature>
<feature type="region of interest" description="Disordered" evidence="5">
    <location>
        <begin position="57"/>
        <end position="179"/>
    </location>
</feature>
<sequence length="292" mass="31820">MRERAAPPREAPGKWQSLGLTIAVHLGLFLFLFFGIRWQSAPPAALEVSLASAPRIAAPAPAPAPKPEPPPASKPEPKPEVKPEPKPEPKPQPELPKPAPKPEIATKAPEKKPEPPKPAPKPEPKPEPKPQPKPEPKPEPPKPQPKPEPKPTPKPQAKPEPKPVQDDYMKQLLAQETQAAQDARLEGLLKQESARAGAQGDMDKYKQAIAIKVRGNLLRPPGLSGNPEATFEVDQLPSGEVLNIRLKRSSGVPALDEAIERAIRRSSPLPLPANPSLFQRTIEFKFRPLADE</sequence>
<feature type="compositionally biased region" description="Basic and acidic residues" evidence="5">
    <location>
        <begin position="75"/>
        <end position="91"/>
    </location>
</feature>
<dbReference type="Pfam" id="PF13103">
    <property type="entry name" value="TonB_2"/>
    <property type="match status" value="1"/>
</dbReference>
<dbReference type="InterPro" id="IPR006260">
    <property type="entry name" value="TonB/TolA_C"/>
</dbReference>
<feature type="compositionally biased region" description="Pro residues" evidence="5">
    <location>
        <begin position="60"/>
        <end position="74"/>
    </location>
</feature>
<keyword evidence="2 6" id="KW-0812">Transmembrane</keyword>
<organism evidence="7 8">
    <name type="scientific">Thauera propionica</name>
    <dbReference type="NCBI Taxonomy" id="2019431"/>
    <lineage>
        <taxon>Bacteria</taxon>
        <taxon>Pseudomonadati</taxon>
        <taxon>Pseudomonadota</taxon>
        <taxon>Betaproteobacteria</taxon>
        <taxon>Rhodocyclales</taxon>
        <taxon>Zoogloeaceae</taxon>
        <taxon>Thauera</taxon>
    </lineage>
</organism>
<keyword evidence="3 6" id="KW-1133">Transmembrane helix</keyword>
<feature type="transmembrane region" description="Helical" evidence="6">
    <location>
        <begin position="15"/>
        <end position="36"/>
    </location>
</feature>